<organism evidence="2 3">
    <name type="scientific">Cyphomyrmex costatus</name>
    <dbReference type="NCBI Taxonomy" id="456900"/>
    <lineage>
        <taxon>Eukaryota</taxon>
        <taxon>Metazoa</taxon>
        <taxon>Ecdysozoa</taxon>
        <taxon>Arthropoda</taxon>
        <taxon>Hexapoda</taxon>
        <taxon>Insecta</taxon>
        <taxon>Pterygota</taxon>
        <taxon>Neoptera</taxon>
        <taxon>Endopterygota</taxon>
        <taxon>Hymenoptera</taxon>
        <taxon>Apocrita</taxon>
        <taxon>Aculeata</taxon>
        <taxon>Formicoidea</taxon>
        <taxon>Formicidae</taxon>
        <taxon>Myrmicinae</taxon>
        <taxon>Cyphomyrmex</taxon>
    </lineage>
</organism>
<name>A0A151I8R1_9HYME</name>
<dbReference type="PANTHER" id="PTHR21301:SF10">
    <property type="entry name" value="REVERSE TRANSCRIPTASE DOMAIN-CONTAINING PROTEIN"/>
    <property type="match status" value="1"/>
</dbReference>
<reference evidence="2 3" key="1">
    <citation type="submission" date="2016-03" db="EMBL/GenBank/DDBJ databases">
        <title>Cyphomyrmex costatus WGS genome.</title>
        <authorList>
            <person name="Nygaard S."/>
            <person name="Hu H."/>
            <person name="Boomsma J."/>
            <person name="Zhang G."/>
        </authorList>
    </citation>
    <scope>NUCLEOTIDE SEQUENCE [LARGE SCALE GENOMIC DNA]</scope>
    <source>
        <strain evidence="2">MS0001</strain>
        <tissue evidence="2">Whole body</tissue>
    </source>
</reference>
<dbReference type="AlphaFoldDB" id="A0A151I8R1"/>
<proteinExistence type="predicted"/>
<dbReference type="EMBL" id="KQ978333">
    <property type="protein sequence ID" value="KYM95054.1"/>
    <property type="molecule type" value="Genomic_DNA"/>
</dbReference>
<evidence type="ECO:0000313" key="3">
    <source>
        <dbReference type="Proteomes" id="UP000078542"/>
    </source>
</evidence>
<evidence type="ECO:0000259" key="1">
    <source>
        <dbReference type="Pfam" id="PF26215"/>
    </source>
</evidence>
<dbReference type="Pfam" id="PF26215">
    <property type="entry name" value="HTH_animal"/>
    <property type="match status" value="1"/>
</dbReference>
<dbReference type="PANTHER" id="PTHR21301">
    <property type="entry name" value="REVERSE TRANSCRIPTASE"/>
    <property type="match status" value="1"/>
</dbReference>
<dbReference type="InterPro" id="IPR058912">
    <property type="entry name" value="HTH_animal"/>
</dbReference>
<accession>A0A151I8R1</accession>
<sequence length="225" mass="26696">FYYRYVDDIVLCLPTSKIDELTKKFNSLHDRLQFTCEIGGDRINFLDTTIIISNNSLIFDWYQKPTFSGRFLNFMSQHPVSQKIGIIYGLVDRTFHLSHPNFQEKNLKFIVKILLENDYPKDFIFQNINARIKKLINKQNLEIETTSNNLHINSKSTTHSVITDHRLQFGHDFDWDNCEILDVERFYNKRLTAEMIYINRQEKGLNLQTDTDTLSRTYTDILKKI</sequence>
<gene>
    <name evidence="2" type="ORF">ALC62_14310</name>
</gene>
<keyword evidence="3" id="KW-1185">Reference proteome</keyword>
<evidence type="ECO:0000313" key="2">
    <source>
        <dbReference type="EMBL" id="KYM95054.1"/>
    </source>
</evidence>
<protein>
    <recommendedName>
        <fullName evidence="1">Helix-turn-helix domain-containing protein</fullName>
    </recommendedName>
</protein>
<feature type="non-terminal residue" evidence="2">
    <location>
        <position position="1"/>
    </location>
</feature>
<feature type="domain" description="Helix-turn-helix" evidence="1">
    <location>
        <begin position="70"/>
        <end position="129"/>
    </location>
</feature>
<dbReference type="Proteomes" id="UP000078542">
    <property type="component" value="Unassembled WGS sequence"/>
</dbReference>
<dbReference type="STRING" id="456900.A0A151I8R1"/>